<name>X1CG74_9ZZZZ</name>
<organism evidence="2">
    <name type="scientific">marine sediment metagenome</name>
    <dbReference type="NCBI Taxonomy" id="412755"/>
    <lineage>
        <taxon>unclassified sequences</taxon>
        <taxon>metagenomes</taxon>
        <taxon>ecological metagenomes</taxon>
    </lineage>
</organism>
<dbReference type="AlphaFoldDB" id="X1CG74"/>
<dbReference type="InterPro" id="IPR011127">
    <property type="entry name" value="Dala_Dala_lig_N"/>
</dbReference>
<feature type="domain" description="D-alanine--D-alanine ligase N-terminal" evidence="1">
    <location>
        <begin position="7"/>
        <end position="48"/>
    </location>
</feature>
<gene>
    <name evidence="2" type="ORF">S01H4_44544</name>
</gene>
<dbReference type="Gene3D" id="3.40.50.20">
    <property type="match status" value="1"/>
</dbReference>
<dbReference type="Pfam" id="PF01820">
    <property type="entry name" value="Dala_Dala_lig_N"/>
    <property type="match status" value="1"/>
</dbReference>
<protein>
    <recommendedName>
        <fullName evidence="1">D-alanine--D-alanine ligase N-terminal domain-containing protein</fullName>
    </recommendedName>
</protein>
<dbReference type="InterPro" id="IPR016185">
    <property type="entry name" value="PreATP-grasp_dom_sf"/>
</dbReference>
<dbReference type="SUPFAM" id="SSF52440">
    <property type="entry name" value="PreATP-grasp domain"/>
    <property type="match status" value="1"/>
</dbReference>
<evidence type="ECO:0000313" key="2">
    <source>
        <dbReference type="EMBL" id="GAG92082.1"/>
    </source>
</evidence>
<reference evidence="2" key="1">
    <citation type="journal article" date="2014" name="Front. Microbiol.">
        <title>High frequency of phylogenetically diverse reductive dehalogenase-homologous genes in deep subseafloor sedimentary metagenomes.</title>
        <authorList>
            <person name="Kawai M."/>
            <person name="Futagami T."/>
            <person name="Toyoda A."/>
            <person name="Takaki Y."/>
            <person name="Nishi S."/>
            <person name="Hori S."/>
            <person name="Arai W."/>
            <person name="Tsubouchi T."/>
            <person name="Morono Y."/>
            <person name="Uchiyama I."/>
            <person name="Ito T."/>
            <person name="Fujiyama A."/>
            <person name="Inagaki F."/>
            <person name="Takami H."/>
        </authorList>
    </citation>
    <scope>NUCLEOTIDE SEQUENCE</scope>
    <source>
        <strain evidence="2">Expedition CK06-06</strain>
    </source>
</reference>
<comment type="caution">
    <text evidence="2">The sequence shown here is derived from an EMBL/GenBank/DDBJ whole genome shotgun (WGS) entry which is preliminary data.</text>
</comment>
<feature type="non-terminal residue" evidence="2">
    <location>
        <position position="73"/>
    </location>
</feature>
<sequence>MSLAGKKIGILCGGESEEREVSLKSGQAIYKALKDEGLDVVKMDIDRKMLKEIKGEKIDVAVLALHGGWGEDG</sequence>
<evidence type="ECO:0000259" key="1">
    <source>
        <dbReference type="Pfam" id="PF01820"/>
    </source>
</evidence>
<accession>X1CG74</accession>
<proteinExistence type="predicted"/>
<dbReference type="EMBL" id="BART01024708">
    <property type="protein sequence ID" value="GAG92082.1"/>
    <property type="molecule type" value="Genomic_DNA"/>
</dbReference>